<proteinExistence type="predicted"/>
<name>A0AAP0NL35_9MAGN</name>
<keyword evidence="2" id="KW-1185">Reference proteome</keyword>
<evidence type="ECO:0000313" key="2">
    <source>
        <dbReference type="Proteomes" id="UP001419268"/>
    </source>
</evidence>
<gene>
    <name evidence="1" type="ORF">Scep_019201</name>
</gene>
<dbReference type="SUPFAM" id="SSF56219">
    <property type="entry name" value="DNase I-like"/>
    <property type="match status" value="1"/>
</dbReference>
<dbReference type="InterPro" id="IPR036691">
    <property type="entry name" value="Endo/exonu/phosph_ase_sf"/>
</dbReference>
<dbReference type="AlphaFoldDB" id="A0AAP0NL35"/>
<dbReference type="Gene3D" id="3.60.10.10">
    <property type="entry name" value="Endonuclease/exonuclease/phosphatase"/>
    <property type="match status" value="1"/>
</dbReference>
<comment type="caution">
    <text evidence="1">The sequence shown here is derived from an EMBL/GenBank/DDBJ whole genome shotgun (WGS) entry which is preliminary data.</text>
</comment>
<sequence length="114" mass="13126">MYCPILVWNCKGVAGNSFLKHLKSIFSIHQIKIMVLMETRTSGLQAETIIKKIGFNRSHRIEAMGSSGIWILWKDGITIHVIQNNWQFIHMKVTISMEHSFLFTVVYESPTPGY</sequence>
<dbReference type="PANTHER" id="PTHR35218:SF9">
    <property type="entry name" value="ENDONUCLEASE_EXONUCLEASE_PHOSPHATASE DOMAIN-CONTAINING PROTEIN"/>
    <property type="match status" value="1"/>
</dbReference>
<accession>A0AAP0NL35</accession>
<reference evidence="1 2" key="1">
    <citation type="submission" date="2024-01" db="EMBL/GenBank/DDBJ databases">
        <title>Genome assemblies of Stephania.</title>
        <authorList>
            <person name="Yang L."/>
        </authorList>
    </citation>
    <scope>NUCLEOTIDE SEQUENCE [LARGE SCALE GENOMIC DNA]</scope>
    <source>
        <strain evidence="1">JXDWG</strain>
        <tissue evidence="1">Leaf</tissue>
    </source>
</reference>
<dbReference type="Proteomes" id="UP001419268">
    <property type="component" value="Unassembled WGS sequence"/>
</dbReference>
<dbReference type="EMBL" id="JBBNAG010000008">
    <property type="protein sequence ID" value="KAK9111682.1"/>
    <property type="molecule type" value="Genomic_DNA"/>
</dbReference>
<evidence type="ECO:0000313" key="1">
    <source>
        <dbReference type="EMBL" id="KAK9111682.1"/>
    </source>
</evidence>
<organism evidence="1 2">
    <name type="scientific">Stephania cephalantha</name>
    <dbReference type="NCBI Taxonomy" id="152367"/>
    <lineage>
        <taxon>Eukaryota</taxon>
        <taxon>Viridiplantae</taxon>
        <taxon>Streptophyta</taxon>
        <taxon>Embryophyta</taxon>
        <taxon>Tracheophyta</taxon>
        <taxon>Spermatophyta</taxon>
        <taxon>Magnoliopsida</taxon>
        <taxon>Ranunculales</taxon>
        <taxon>Menispermaceae</taxon>
        <taxon>Menispermoideae</taxon>
        <taxon>Cissampelideae</taxon>
        <taxon>Stephania</taxon>
    </lineage>
</organism>
<dbReference type="PANTHER" id="PTHR35218">
    <property type="entry name" value="RNASE H DOMAIN-CONTAINING PROTEIN"/>
    <property type="match status" value="1"/>
</dbReference>
<protein>
    <submittedName>
        <fullName evidence="1">Uncharacterized protein</fullName>
    </submittedName>
</protein>